<dbReference type="Gene3D" id="3.20.20.370">
    <property type="entry name" value="Glycoside hydrolase/deacetylase"/>
    <property type="match status" value="1"/>
</dbReference>
<dbReference type="PANTHER" id="PTHR34216:SF7">
    <property type="entry name" value="POLY-BETA-1,6-N-ACETYL-D-GLUCOSAMINE N-DEACETYLASE"/>
    <property type="match status" value="1"/>
</dbReference>
<dbReference type="InterPro" id="IPR006311">
    <property type="entry name" value="TAT_signal"/>
</dbReference>
<dbReference type="InterPro" id="IPR051398">
    <property type="entry name" value="Polysacch_Deacetylase"/>
</dbReference>
<evidence type="ECO:0000313" key="5">
    <source>
        <dbReference type="Proteomes" id="UP001596547"/>
    </source>
</evidence>
<feature type="domain" description="NodB homology" evidence="3">
    <location>
        <begin position="226"/>
        <end position="345"/>
    </location>
</feature>
<dbReference type="Proteomes" id="UP001596547">
    <property type="component" value="Unassembled WGS sequence"/>
</dbReference>
<name>A0ABD6A7D4_9EURY</name>
<comment type="caution">
    <text evidence="4">The sequence shown here is derived from an EMBL/GenBank/DDBJ whole genome shotgun (WGS) entry which is preliminary data.</text>
</comment>
<proteinExistence type="predicted"/>
<evidence type="ECO:0000259" key="3">
    <source>
        <dbReference type="Pfam" id="PF01522"/>
    </source>
</evidence>
<dbReference type="PANTHER" id="PTHR34216">
    <property type="match status" value="1"/>
</dbReference>
<sequence>MTSERRFTTRRAFLATGALALGAGCTSPFDPGSNRSGPANAPNGTATESEANGTKETETPTPEPGTVTPEYQGRYFPGGRLVDDMGDLSRWSGAGTVTGDGDVYFEDPQSLRYEGRHQVTLAGDFSDDPIDLSDAALSFAAYFDTPQTQPTFALAAHAPDADNRVEFTHPYAANYDLRWQRYDVAPTRTKGSPDLSAVTKLTVNMYAGDDRPIRFWLDDIRAHPKPDRGKVIFRFDDCHRHHYTDYFKALDEYGYPGIEAVVKREIGRPGRLTVPHLHRMQDAGWDLCNHTTAHQNLAELSNGDIRANVEEMTAFFDEIDITKGTNFLVTPFGAHDGRTLDVTAEHFDLACGGSSPLNYTLTNPMRVGGSDVDGDLEGAKELVDLAAEHRSLSIPIFHHLDAGKFQRLVEYVHRKEQAGEIDVVTLSDLWDHLRTVDRW</sequence>
<dbReference type="Pfam" id="PF01522">
    <property type="entry name" value="Polysacc_deac_1"/>
    <property type="match status" value="1"/>
</dbReference>
<dbReference type="EMBL" id="JBHTBF010000002">
    <property type="protein sequence ID" value="MFC7316499.1"/>
    <property type="molecule type" value="Genomic_DNA"/>
</dbReference>
<evidence type="ECO:0000256" key="2">
    <source>
        <dbReference type="SAM" id="MobiDB-lite"/>
    </source>
</evidence>
<dbReference type="InterPro" id="IPR002509">
    <property type="entry name" value="NODB_dom"/>
</dbReference>
<dbReference type="PROSITE" id="PS51318">
    <property type="entry name" value="TAT"/>
    <property type="match status" value="1"/>
</dbReference>
<dbReference type="RefSeq" id="WP_276304248.1">
    <property type="nucleotide sequence ID" value="NZ_CP119992.1"/>
</dbReference>
<keyword evidence="5" id="KW-1185">Reference proteome</keyword>
<evidence type="ECO:0000313" key="4">
    <source>
        <dbReference type="EMBL" id="MFC7316499.1"/>
    </source>
</evidence>
<accession>A0ABD6A7D4</accession>
<dbReference type="GeneID" id="79313782"/>
<dbReference type="AlphaFoldDB" id="A0ABD6A7D4"/>
<keyword evidence="1" id="KW-0732">Signal</keyword>
<dbReference type="PROSITE" id="PS51257">
    <property type="entry name" value="PROKAR_LIPOPROTEIN"/>
    <property type="match status" value="1"/>
</dbReference>
<reference evidence="4 5" key="1">
    <citation type="journal article" date="2019" name="Int. J. Syst. Evol. Microbiol.">
        <title>The Global Catalogue of Microorganisms (GCM) 10K type strain sequencing project: providing services to taxonomists for standard genome sequencing and annotation.</title>
        <authorList>
            <consortium name="The Broad Institute Genomics Platform"/>
            <consortium name="The Broad Institute Genome Sequencing Center for Infectious Disease"/>
            <person name="Wu L."/>
            <person name="Ma J."/>
        </authorList>
    </citation>
    <scope>NUCLEOTIDE SEQUENCE [LARGE SCALE GENOMIC DNA]</scope>
    <source>
        <strain evidence="4 5">PSR21</strain>
    </source>
</reference>
<organism evidence="4 5">
    <name type="scientific">Halomarina halobia</name>
    <dbReference type="NCBI Taxonomy" id="3033386"/>
    <lineage>
        <taxon>Archaea</taxon>
        <taxon>Methanobacteriati</taxon>
        <taxon>Methanobacteriota</taxon>
        <taxon>Stenosarchaea group</taxon>
        <taxon>Halobacteria</taxon>
        <taxon>Halobacteriales</taxon>
        <taxon>Natronomonadaceae</taxon>
        <taxon>Halomarina</taxon>
    </lineage>
</organism>
<protein>
    <submittedName>
        <fullName evidence="4">Polysaccharide deacetylase family protein</fullName>
    </submittedName>
</protein>
<evidence type="ECO:0000256" key="1">
    <source>
        <dbReference type="ARBA" id="ARBA00022729"/>
    </source>
</evidence>
<gene>
    <name evidence="4" type="ORF">ACFQPE_06760</name>
</gene>
<feature type="region of interest" description="Disordered" evidence="2">
    <location>
        <begin position="23"/>
        <end position="73"/>
    </location>
</feature>
<dbReference type="InterPro" id="IPR011330">
    <property type="entry name" value="Glyco_hydro/deAcase_b/a-brl"/>
</dbReference>
<dbReference type="CDD" id="cd10970">
    <property type="entry name" value="CE4_DAC_u1_6s"/>
    <property type="match status" value="1"/>
</dbReference>
<dbReference type="SUPFAM" id="SSF88713">
    <property type="entry name" value="Glycoside hydrolase/deacetylase"/>
    <property type="match status" value="1"/>
</dbReference>
<feature type="compositionally biased region" description="Polar residues" evidence="2">
    <location>
        <begin position="33"/>
        <end position="52"/>
    </location>
</feature>